<dbReference type="PANTHER" id="PTHR46456:SF1">
    <property type="entry name" value="DNA REPAIR PROTEIN RAD51 HOMOLOG 2"/>
    <property type="match status" value="1"/>
</dbReference>
<evidence type="ECO:0000313" key="2">
    <source>
        <dbReference type="EMBL" id="CAK9056202.1"/>
    </source>
</evidence>
<protein>
    <submittedName>
        <fullName evidence="2">DNA repair protein RAD51 homolog 2 (R51H2) (RAD51 homolog B) (RAD51-like protein 1)</fullName>
    </submittedName>
</protein>
<reference evidence="2 3" key="1">
    <citation type="submission" date="2024-02" db="EMBL/GenBank/DDBJ databases">
        <authorList>
            <person name="Chen Y."/>
            <person name="Shah S."/>
            <person name="Dougan E. K."/>
            <person name="Thang M."/>
            <person name="Chan C."/>
        </authorList>
    </citation>
    <scope>NUCLEOTIDE SEQUENCE [LARGE SCALE GENOMIC DNA]</scope>
</reference>
<dbReference type="Proteomes" id="UP001642464">
    <property type="component" value="Unassembled WGS sequence"/>
</dbReference>
<feature type="domain" description="RecA family profile 1" evidence="1">
    <location>
        <begin position="94"/>
        <end position="182"/>
    </location>
</feature>
<evidence type="ECO:0000313" key="3">
    <source>
        <dbReference type="Proteomes" id="UP001642464"/>
    </source>
</evidence>
<dbReference type="InterPro" id="IPR020588">
    <property type="entry name" value="RecA_ATP-bd"/>
</dbReference>
<keyword evidence="3" id="KW-1185">Reference proteome</keyword>
<dbReference type="Gene3D" id="3.40.50.300">
    <property type="entry name" value="P-loop containing nucleotide triphosphate hydrolases"/>
    <property type="match status" value="1"/>
</dbReference>
<dbReference type="PANTHER" id="PTHR46456">
    <property type="entry name" value="DNA REPAIR PROTEIN RAD51 HOMOLOG 2"/>
    <property type="match status" value="1"/>
</dbReference>
<accession>A0ABP0MXF9</accession>
<gene>
    <name evidence="2" type="ORF">SCF082_LOCUS30313</name>
</gene>
<dbReference type="SUPFAM" id="SSF52540">
    <property type="entry name" value="P-loop containing nucleoside triphosphate hydrolases"/>
    <property type="match status" value="1"/>
</dbReference>
<evidence type="ECO:0000259" key="1">
    <source>
        <dbReference type="PROSITE" id="PS50162"/>
    </source>
</evidence>
<dbReference type="InterPro" id="IPR027417">
    <property type="entry name" value="P-loop_NTPase"/>
</dbReference>
<proteinExistence type="predicted"/>
<dbReference type="EMBL" id="CAXAMM010024947">
    <property type="protein sequence ID" value="CAK9056202.1"/>
    <property type="molecule type" value="Genomic_DNA"/>
</dbReference>
<sequence length="182" mass="20113">MGLSTETAGRWDVPLERLFGSEALSEGTVPLVELLRAKRLLTIKDFVHLPAFELRDWLLITEDEATQLLSRAWAFCASPPVSAWELAARNQAVQRQRSRAPLPSLDRALGGLPAAILEVAGPPGVGKTQFCLHAAALTAITGGEVFWLDTERSFSAERLFEMLEQQLLQCRHGEALMQLEHV</sequence>
<dbReference type="InterPro" id="IPR030548">
    <property type="entry name" value="RAD51B"/>
</dbReference>
<dbReference type="PROSITE" id="PS50162">
    <property type="entry name" value="RECA_2"/>
    <property type="match status" value="1"/>
</dbReference>
<organism evidence="2 3">
    <name type="scientific">Durusdinium trenchii</name>
    <dbReference type="NCBI Taxonomy" id="1381693"/>
    <lineage>
        <taxon>Eukaryota</taxon>
        <taxon>Sar</taxon>
        <taxon>Alveolata</taxon>
        <taxon>Dinophyceae</taxon>
        <taxon>Suessiales</taxon>
        <taxon>Symbiodiniaceae</taxon>
        <taxon>Durusdinium</taxon>
    </lineage>
</organism>
<comment type="caution">
    <text evidence="2">The sequence shown here is derived from an EMBL/GenBank/DDBJ whole genome shotgun (WGS) entry which is preliminary data.</text>
</comment>
<name>A0ABP0MXF9_9DINO</name>